<protein>
    <submittedName>
        <fullName evidence="2">Glycosyltransferase family 4 protein</fullName>
    </submittedName>
</protein>
<dbReference type="InterPro" id="IPR050194">
    <property type="entry name" value="Glycosyltransferase_grp1"/>
</dbReference>
<reference evidence="2 3" key="1">
    <citation type="submission" date="2019-09" db="EMBL/GenBank/DDBJ databases">
        <title>Distinct polysaccharide growth profiles of human intestinal Prevotella copri isolates.</title>
        <authorList>
            <person name="Fehlner-Peach H."/>
            <person name="Magnabosco C."/>
            <person name="Raghavan V."/>
            <person name="Scher J.U."/>
            <person name="Tett A."/>
            <person name="Cox L.M."/>
            <person name="Gottsegen C."/>
            <person name="Watters A."/>
            <person name="Wiltshire- Gordon J.D."/>
            <person name="Segata N."/>
            <person name="Bonneau R."/>
            <person name="Littman D.R."/>
        </authorList>
    </citation>
    <scope>NUCLEOTIDE SEQUENCE [LARGE SCALE GENOMIC DNA]</scope>
    <source>
        <strain evidence="3">iAQ1173</strain>
    </source>
</reference>
<dbReference type="EMBL" id="VZAD01000036">
    <property type="protein sequence ID" value="MQP11122.1"/>
    <property type="molecule type" value="Genomic_DNA"/>
</dbReference>
<dbReference type="PANTHER" id="PTHR45947:SF3">
    <property type="entry name" value="SULFOQUINOVOSYL TRANSFERASE SQD2"/>
    <property type="match status" value="1"/>
</dbReference>
<dbReference type="Proteomes" id="UP000384372">
    <property type="component" value="Unassembled WGS sequence"/>
</dbReference>
<organism evidence="2 3">
    <name type="scientific">Segatella copri</name>
    <dbReference type="NCBI Taxonomy" id="165179"/>
    <lineage>
        <taxon>Bacteria</taxon>
        <taxon>Pseudomonadati</taxon>
        <taxon>Bacteroidota</taxon>
        <taxon>Bacteroidia</taxon>
        <taxon>Bacteroidales</taxon>
        <taxon>Prevotellaceae</taxon>
        <taxon>Segatella</taxon>
    </lineage>
</organism>
<dbReference type="Gene3D" id="3.40.50.2000">
    <property type="entry name" value="Glycogen Phosphorylase B"/>
    <property type="match status" value="2"/>
</dbReference>
<comment type="caution">
    <text evidence="2">The sequence shown here is derived from an EMBL/GenBank/DDBJ whole genome shotgun (WGS) entry which is preliminary data.</text>
</comment>
<dbReference type="Pfam" id="PF13692">
    <property type="entry name" value="Glyco_trans_1_4"/>
    <property type="match status" value="1"/>
</dbReference>
<evidence type="ECO:0000313" key="3">
    <source>
        <dbReference type="Proteomes" id="UP000384372"/>
    </source>
</evidence>
<evidence type="ECO:0000313" key="2">
    <source>
        <dbReference type="EMBL" id="MQP11122.1"/>
    </source>
</evidence>
<dbReference type="AlphaFoldDB" id="A0A6A7W9L5"/>
<name>A0A6A7W9L5_9BACT</name>
<dbReference type="PANTHER" id="PTHR45947">
    <property type="entry name" value="SULFOQUINOVOSYL TRANSFERASE SQD2"/>
    <property type="match status" value="1"/>
</dbReference>
<dbReference type="SUPFAM" id="SSF53756">
    <property type="entry name" value="UDP-Glycosyltransferase/glycogen phosphorylase"/>
    <property type="match status" value="1"/>
</dbReference>
<feature type="domain" description="Glycosyltransferase subfamily 4-like N-terminal" evidence="1">
    <location>
        <begin position="13"/>
        <end position="181"/>
    </location>
</feature>
<gene>
    <name evidence="2" type="ORF">F7D20_03905</name>
</gene>
<dbReference type="Pfam" id="PF13439">
    <property type="entry name" value="Glyco_transf_4"/>
    <property type="match status" value="1"/>
</dbReference>
<dbReference type="GO" id="GO:0016758">
    <property type="term" value="F:hexosyltransferase activity"/>
    <property type="evidence" value="ECO:0007669"/>
    <property type="project" value="TreeGrafter"/>
</dbReference>
<dbReference type="InterPro" id="IPR028098">
    <property type="entry name" value="Glyco_trans_4-like_N"/>
</dbReference>
<keyword evidence="3" id="KW-1185">Reference proteome</keyword>
<evidence type="ECO:0000259" key="1">
    <source>
        <dbReference type="Pfam" id="PF13439"/>
    </source>
</evidence>
<keyword evidence="2" id="KW-0808">Transferase</keyword>
<dbReference type="CDD" id="cd03801">
    <property type="entry name" value="GT4_PimA-like"/>
    <property type="match status" value="1"/>
</dbReference>
<sequence>MKRIFHIISHFDMGGAERVALNIALSENPDFEYHIVEVVRGRSPFTRQFIGEMKAVHIAFHRSPVPAVPFHYLFEKTAALLFPLWFVFLFLKYRPTVVHCHSEIPEWAVYRFFHLFPRLARHCRVVRTIHNTSLWHGMQKTGSKVEAWLQSKNANIAISTSVLDTYQKAYHALPPIIYNGIAPCQERKTYPGLMEGKVNILFAGRMEEQKGISHLADIVERLSCNDRYFFHIFGNGRLKDMLIHRIGDAPNASIHPPLFGLSAYLGSFDYLLMPSEHEGLALLSIEASMEGTPVIINDAKGLSDTLPTDWPLKVEHNDIDAYMRLFTHTIPQGERALWAEQARQYAMSHFSLQQMQEAYERVYRGED</sequence>
<proteinExistence type="predicted"/>
<accession>A0A6A7W9L5</accession>
<dbReference type="OrthoDB" id="9811239at2"/>
<dbReference type="RefSeq" id="WP_158462924.1">
    <property type="nucleotide sequence ID" value="NZ_VZAD01000036.1"/>
</dbReference>